<dbReference type="InterPro" id="IPR000847">
    <property type="entry name" value="LysR_HTH_N"/>
</dbReference>
<dbReference type="Gene3D" id="3.40.190.10">
    <property type="entry name" value="Periplasmic binding protein-like II"/>
    <property type="match status" value="2"/>
</dbReference>
<dbReference type="EMBL" id="FMZX01000005">
    <property type="protein sequence ID" value="SDD20461.1"/>
    <property type="molecule type" value="Genomic_DNA"/>
</dbReference>
<gene>
    <name evidence="6" type="ORF">SAMN04487779_1005164</name>
</gene>
<dbReference type="GO" id="GO:0003700">
    <property type="term" value="F:DNA-binding transcription factor activity"/>
    <property type="evidence" value="ECO:0007669"/>
    <property type="project" value="InterPro"/>
</dbReference>
<dbReference type="GO" id="GO:0003677">
    <property type="term" value="F:DNA binding"/>
    <property type="evidence" value="ECO:0007669"/>
    <property type="project" value="UniProtKB-KW"/>
</dbReference>
<organism evidence="6 7">
    <name type="scientific">Belnapia rosea</name>
    <dbReference type="NCBI Taxonomy" id="938405"/>
    <lineage>
        <taxon>Bacteria</taxon>
        <taxon>Pseudomonadati</taxon>
        <taxon>Pseudomonadota</taxon>
        <taxon>Alphaproteobacteria</taxon>
        <taxon>Acetobacterales</taxon>
        <taxon>Roseomonadaceae</taxon>
        <taxon>Belnapia</taxon>
    </lineage>
</organism>
<evidence type="ECO:0000313" key="6">
    <source>
        <dbReference type="EMBL" id="SDD20461.1"/>
    </source>
</evidence>
<feature type="domain" description="HTH lysR-type" evidence="5">
    <location>
        <begin position="13"/>
        <end position="70"/>
    </location>
</feature>
<keyword evidence="7" id="KW-1185">Reference proteome</keyword>
<keyword evidence="4" id="KW-0804">Transcription</keyword>
<dbReference type="SUPFAM" id="SSF46785">
    <property type="entry name" value="Winged helix' DNA-binding domain"/>
    <property type="match status" value="1"/>
</dbReference>
<evidence type="ECO:0000313" key="7">
    <source>
        <dbReference type="Proteomes" id="UP000198925"/>
    </source>
</evidence>
<dbReference type="InterPro" id="IPR005119">
    <property type="entry name" value="LysR_subst-bd"/>
</dbReference>
<dbReference type="Gene3D" id="1.10.10.10">
    <property type="entry name" value="Winged helix-like DNA-binding domain superfamily/Winged helix DNA-binding domain"/>
    <property type="match status" value="1"/>
</dbReference>
<reference evidence="6 7" key="1">
    <citation type="submission" date="2016-10" db="EMBL/GenBank/DDBJ databases">
        <authorList>
            <person name="de Groot N.N."/>
        </authorList>
    </citation>
    <scope>NUCLEOTIDE SEQUENCE [LARGE SCALE GENOMIC DNA]</scope>
    <source>
        <strain evidence="6 7">CPCC 100156</strain>
    </source>
</reference>
<dbReference type="RefSeq" id="WP_090563865.1">
    <property type="nucleotide sequence ID" value="NZ_FMXZ01000005.1"/>
</dbReference>
<comment type="similarity">
    <text evidence="1">Belongs to the LysR transcriptional regulatory family.</text>
</comment>
<dbReference type="STRING" id="938405.SAMN02927895_02398"/>
<dbReference type="PANTHER" id="PTHR30118:SF15">
    <property type="entry name" value="TRANSCRIPTIONAL REGULATORY PROTEIN"/>
    <property type="match status" value="1"/>
</dbReference>
<dbReference type="Proteomes" id="UP000198925">
    <property type="component" value="Unassembled WGS sequence"/>
</dbReference>
<dbReference type="PROSITE" id="PS50931">
    <property type="entry name" value="HTH_LYSR"/>
    <property type="match status" value="1"/>
</dbReference>
<dbReference type="PANTHER" id="PTHR30118">
    <property type="entry name" value="HTH-TYPE TRANSCRIPTIONAL REGULATOR LEUO-RELATED"/>
    <property type="match status" value="1"/>
</dbReference>
<dbReference type="InterPro" id="IPR050389">
    <property type="entry name" value="LysR-type_TF"/>
</dbReference>
<dbReference type="Pfam" id="PF00126">
    <property type="entry name" value="HTH_1"/>
    <property type="match status" value="1"/>
</dbReference>
<dbReference type="Pfam" id="PF03466">
    <property type="entry name" value="LysR_substrate"/>
    <property type="match status" value="1"/>
</dbReference>
<dbReference type="AlphaFoldDB" id="A0A1G6SUS6"/>
<dbReference type="OrthoDB" id="9774011at2"/>
<dbReference type="SUPFAM" id="SSF53850">
    <property type="entry name" value="Periplasmic binding protein-like II"/>
    <property type="match status" value="1"/>
</dbReference>
<sequence length="308" mass="33424">MALRPEETELRRLDLNLLPVFIALMRERSVTRAGEALFLSQPATSAALARLRAVFRDELLVRNGKQLEPTARAEALLAALAPSLQAIAGALSGAVPFDPATDERVFRIGWTDDVGMAAKPLLARIWQAAPRCRLVIRAANYRTIPGMLESGEIGLALGFMGDDLPAIAKQRVLRRGSFQVLRWEGTPGPIDLDAYCARPHVLVTPRGDLTGFADAALERLGRSRRVMLGVPEFGLLRQVLLGTDLLCTVSDALVEALMAPEAGGGLAADPVPFDGPDSVMRMAWRTALDHDPAEEWLRAQVVAVLARR</sequence>
<evidence type="ECO:0000259" key="5">
    <source>
        <dbReference type="PROSITE" id="PS50931"/>
    </source>
</evidence>
<protein>
    <submittedName>
        <fullName evidence="6">Transcriptional regulator, LysR family</fullName>
    </submittedName>
</protein>
<evidence type="ECO:0000256" key="1">
    <source>
        <dbReference type="ARBA" id="ARBA00009437"/>
    </source>
</evidence>
<proteinExistence type="inferred from homology"/>
<evidence type="ECO:0000256" key="2">
    <source>
        <dbReference type="ARBA" id="ARBA00023015"/>
    </source>
</evidence>
<evidence type="ECO:0000256" key="4">
    <source>
        <dbReference type="ARBA" id="ARBA00023163"/>
    </source>
</evidence>
<evidence type="ECO:0000256" key="3">
    <source>
        <dbReference type="ARBA" id="ARBA00023125"/>
    </source>
</evidence>
<accession>A0A1G6SUS6</accession>
<keyword evidence="2" id="KW-0805">Transcription regulation</keyword>
<dbReference type="InterPro" id="IPR036388">
    <property type="entry name" value="WH-like_DNA-bd_sf"/>
</dbReference>
<name>A0A1G6SUS6_9PROT</name>
<dbReference type="InterPro" id="IPR036390">
    <property type="entry name" value="WH_DNA-bd_sf"/>
</dbReference>
<keyword evidence="3" id="KW-0238">DNA-binding</keyword>